<feature type="transmembrane region" description="Helical" evidence="1">
    <location>
        <begin position="152"/>
        <end position="172"/>
    </location>
</feature>
<feature type="transmembrane region" description="Helical" evidence="1">
    <location>
        <begin position="6"/>
        <end position="27"/>
    </location>
</feature>
<accession>A0A165WA33</accession>
<name>A0A164BU40_9BACI</name>
<dbReference type="OrthoDB" id="2082317at2"/>
<keyword evidence="1" id="KW-1133">Transmembrane helix</keyword>
<dbReference type="STRING" id="33936.AZI98_17530"/>
<sequence>MIGWLIVICEILFWIFVGAGLFARYILGWKKIGSLLLLCTPIIDLVLIIATVFDLKDGATAHFVHGLSAVYIGVSVAFGKRMIQWADEQFAYRFAGGKRPNKRPQFGKQHAAYERKGWYRHLLAWIIGNALLLFMVLFVNDFQKTEALLSFSAKWTFILFIDFLWSFSYTIWPKKEAKGHYES</sequence>
<evidence type="ECO:0000256" key="1">
    <source>
        <dbReference type="SAM" id="Phobius"/>
    </source>
</evidence>
<feature type="transmembrane region" description="Helical" evidence="1">
    <location>
        <begin position="34"/>
        <end position="53"/>
    </location>
</feature>
<protein>
    <recommendedName>
        <fullName evidence="4">Membrane protein YmcC</fullName>
    </recommendedName>
</protein>
<feature type="transmembrane region" description="Helical" evidence="1">
    <location>
        <begin position="59"/>
        <end position="79"/>
    </location>
</feature>
<gene>
    <name evidence="2" type="ORF">AZI98_17530</name>
</gene>
<keyword evidence="3" id="KW-1185">Reference proteome</keyword>
<proteinExistence type="predicted"/>
<dbReference type="RefSeq" id="WP_063389545.1">
    <property type="nucleotide sequence ID" value="NZ_LVHY01000002.1"/>
</dbReference>
<dbReference type="Proteomes" id="UP000076476">
    <property type="component" value="Unassembled WGS sequence"/>
</dbReference>
<dbReference type="EMBL" id="LWBR01000075">
    <property type="protein sequence ID" value="KZN94796.1"/>
    <property type="molecule type" value="Genomic_DNA"/>
</dbReference>
<comment type="caution">
    <text evidence="2">The sequence shown here is derived from an EMBL/GenBank/DDBJ whole genome shotgun (WGS) entry which is preliminary data.</text>
</comment>
<dbReference type="AlphaFoldDB" id="A0A164BU40"/>
<keyword evidence="1" id="KW-0812">Transmembrane</keyword>
<keyword evidence="1" id="KW-0472">Membrane</keyword>
<accession>A0A164BU40</accession>
<feature type="transmembrane region" description="Helical" evidence="1">
    <location>
        <begin position="122"/>
        <end position="140"/>
    </location>
</feature>
<evidence type="ECO:0000313" key="2">
    <source>
        <dbReference type="EMBL" id="KZN94796.1"/>
    </source>
</evidence>
<evidence type="ECO:0008006" key="4">
    <source>
        <dbReference type="Google" id="ProtNLM"/>
    </source>
</evidence>
<evidence type="ECO:0000313" key="3">
    <source>
        <dbReference type="Proteomes" id="UP000076476"/>
    </source>
</evidence>
<organism evidence="2 3">
    <name type="scientific">Aeribacillus pallidus</name>
    <dbReference type="NCBI Taxonomy" id="33936"/>
    <lineage>
        <taxon>Bacteria</taxon>
        <taxon>Bacillati</taxon>
        <taxon>Bacillota</taxon>
        <taxon>Bacilli</taxon>
        <taxon>Bacillales</taxon>
        <taxon>Bacillaceae</taxon>
        <taxon>Aeribacillus</taxon>
    </lineage>
</organism>
<reference evidence="2 3" key="1">
    <citation type="submission" date="2016-04" db="EMBL/GenBank/DDBJ databases">
        <title>Draft genome sequence of Aeribacillus pallidus 8m3 from petroleum reservoir.</title>
        <authorList>
            <person name="Poltaraus A.B."/>
            <person name="Nazina T.N."/>
            <person name="Tourova T.P."/>
            <person name="Malakho S.M."/>
            <person name="Korshunova A.V."/>
            <person name="Sokolova D.S."/>
        </authorList>
    </citation>
    <scope>NUCLEOTIDE SEQUENCE [LARGE SCALE GENOMIC DNA]</scope>
    <source>
        <strain evidence="2 3">8m3</strain>
    </source>
</reference>